<comment type="cofactor">
    <cofactor evidence="8">
        <name>a divalent metal cation</name>
        <dbReference type="ChEBI" id="CHEBI:60240"/>
    </cofactor>
</comment>
<dbReference type="InterPro" id="IPR000305">
    <property type="entry name" value="GIY-YIG_endonuc"/>
</dbReference>
<gene>
    <name evidence="11" type="ORF">Clacol_010585</name>
</gene>
<protein>
    <recommendedName>
        <fullName evidence="10">GIY-YIG domain-containing protein</fullName>
    </recommendedName>
</protein>
<feature type="region of interest" description="Disordered" evidence="9">
    <location>
        <begin position="284"/>
        <end position="318"/>
    </location>
</feature>
<dbReference type="GO" id="GO:0017108">
    <property type="term" value="F:5'-flap endonuclease activity"/>
    <property type="evidence" value="ECO:0007669"/>
    <property type="project" value="InterPro"/>
</dbReference>
<accession>A0AAV5ANV8</accession>
<dbReference type="PROSITE" id="PS50164">
    <property type="entry name" value="GIY_YIG"/>
    <property type="match status" value="1"/>
</dbReference>
<keyword evidence="2 8" id="KW-0255">Endonuclease</keyword>
<evidence type="ECO:0000256" key="8">
    <source>
        <dbReference type="HAMAP-Rule" id="MF_03100"/>
    </source>
</evidence>
<keyword evidence="5 8" id="KW-0233">DNA recombination</keyword>
<dbReference type="AlphaFoldDB" id="A0AAV5ANV8"/>
<keyword evidence="1 8" id="KW-0540">Nuclease</keyword>
<feature type="domain" description="GIY-YIG" evidence="10">
    <location>
        <begin position="27"/>
        <end position="109"/>
    </location>
</feature>
<comment type="caution">
    <text evidence="8">Lacks conserved residue(s) required for the propagation of feature annotation.</text>
</comment>
<evidence type="ECO:0000313" key="12">
    <source>
        <dbReference type="Proteomes" id="UP001050691"/>
    </source>
</evidence>
<evidence type="ECO:0000256" key="7">
    <source>
        <dbReference type="ARBA" id="ARBA00023242"/>
    </source>
</evidence>
<evidence type="ECO:0000259" key="10">
    <source>
        <dbReference type="PROSITE" id="PS50164"/>
    </source>
</evidence>
<keyword evidence="3 8" id="KW-0227">DNA damage</keyword>
<sequence>MVGESALSKPLIRKKTKSSLVSHTFPLFYACYLLRSIKSPRSRTTYIGSTPHPPRRIRQHNGELSQGAWKTSRGRPWVMSMIVYGFPSKLAALQFEWAWQHPSISRHLRGKEIAKGKSLKDNIAVAHVMIMSPPYSSWPLHVKLFTTEAVKHWNFIRSSQPNPLPPGFTCTVELEGVDGKSGDVGSGRSGPIDVTDGDLIPRGGTCAGCKGYILWGDVIRGCYRRAVAVAPSTTSPEDGADMEDASPVKIKKKKPSKVRHKQPARTAVSSDEGECFDIDNISSGSASSSGGLAKHPVKKSKERVSQNEIGLSSVHGPLTRPLTLSKETIYDVDEFSSPSDSDDCQEIIVNPDDGLAESFSALRISTNSVDNPEHARRPNNNRSIIEISD</sequence>
<feature type="region of interest" description="Disordered" evidence="9">
    <location>
        <begin position="230"/>
        <end position="271"/>
    </location>
</feature>
<feature type="region of interest" description="Disordered" evidence="9">
    <location>
        <begin position="366"/>
        <end position="389"/>
    </location>
</feature>
<keyword evidence="6 8" id="KW-0234">DNA repair</keyword>
<dbReference type="GO" id="GO:0033557">
    <property type="term" value="C:Slx1-Slx4 complex"/>
    <property type="evidence" value="ECO:0007669"/>
    <property type="project" value="UniProtKB-UniRule"/>
</dbReference>
<keyword evidence="7 8" id="KW-0539">Nucleus</keyword>
<keyword evidence="12" id="KW-1185">Reference proteome</keyword>
<dbReference type="Gene3D" id="3.40.1440.10">
    <property type="entry name" value="GIY-YIG endonuclease"/>
    <property type="match status" value="1"/>
</dbReference>
<reference evidence="11" key="1">
    <citation type="submission" date="2021-10" db="EMBL/GenBank/DDBJ databases">
        <title>De novo Genome Assembly of Clathrus columnatus (Basidiomycota, Fungi) Using Illumina and Nanopore Sequence Data.</title>
        <authorList>
            <person name="Ogiso-Tanaka E."/>
            <person name="Itagaki H."/>
            <person name="Hosoya T."/>
            <person name="Hosaka K."/>
        </authorList>
    </citation>
    <scope>NUCLEOTIDE SEQUENCE</scope>
    <source>
        <strain evidence="11">MO-923</strain>
    </source>
</reference>
<keyword evidence="4 8" id="KW-0378">Hydrolase</keyword>
<dbReference type="PANTHER" id="PTHR20208">
    <property type="entry name" value="STRUCTURE-SPECIFIC ENDONUCLEASE SUBUNIT SLX1"/>
    <property type="match status" value="1"/>
</dbReference>
<name>A0AAV5ANV8_9AGAM</name>
<dbReference type="InterPro" id="IPR027520">
    <property type="entry name" value="Slx1"/>
</dbReference>
<dbReference type="FunFam" id="3.40.1440.10:FF:000006">
    <property type="entry name" value="Structure-specific endonuclease subunit SLX1"/>
    <property type="match status" value="1"/>
</dbReference>
<evidence type="ECO:0000256" key="6">
    <source>
        <dbReference type="ARBA" id="ARBA00023204"/>
    </source>
</evidence>
<dbReference type="HAMAP" id="MF_03100">
    <property type="entry name" value="Endonuc_su_Slx1"/>
    <property type="match status" value="1"/>
</dbReference>
<dbReference type="GO" id="GO:0008821">
    <property type="term" value="F:crossover junction DNA endonuclease activity"/>
    <property type="evidence" value="ECO:0007669"/>
    <property type="project" value="TreeGrafter"/>
</dbReference>
<evidence type="ECO:0000256" key="2">
    <source>
        <dbReference type="ARBA" id="ARBA00022759"/>
    </source>
</evidence>
<comment type="subcellular location">
    <subcellularLocation>
        <location evidence="8">Nucleus</location>
    </subcellularLocation>
</comment>
<comment type="caution">
    <text evidence="11">The sequence shown here is derived from an EMBL/GenBank/DDBJ whole genome shotgun (WGS) entry which is preliminary data.</text>
</comment>
<dbReference type="Proteomes" id="UP001050691">
    <property type="component" value="Unassembled WGS sequence"/>
</dbReference>
<evidence type="ECO:0000256" key="4">
    <source>
        <dbReference type="ARBA" id="ARBA00022801"/>
    </source>
</evidence>
<dbReference type="PANTHER" id="PTHR20208:SF10">
    <property type="entry name" value="STRUCTURE-SPECIFIC ENDONUCLEASE SUBUNIT SLX1"/>
    <property type="match status" value="1"/>
</dbReference>
<proteinExistence type="inferred from homology"/>
<comment type="similarity">
    <text evidence="8">Belongs to the SLX1 family.</text>
</comment>
<dbReference type="Pfam" id="PF01541">
    <property type="entry name" value="GIY-YIG"/>
    <property type="match status" value="1"/>
</dbReference>
<organism evidence="11 12">
    <name type="scientific">Clathrus columnatus</name>
    <dbReference type="NCBI Taxonomy" id="1419009"/>
    <lineage>
        <taxon>Eukaryota</taxon>
        <taxon>Fungi</taxon>
        <taxon>Dikarya</taxon>
        <taxon>Basidiomycota</taxon>
        <taxon>Agaricomycotina</taxon>
        <taxon>Agaricomycetes</taxon>
        <taxon>Phallomycetidae</taxon>
        <taxon>Phallales</taxon>
        <taxon>Clathraceae</taxon>
        <taxon>Clathrus</taxon>
    </lineage>
</organism>
<evidence type="ECO:0000256" key="3">
    <source>
        <dbReference type="ARBA" id="ARBA00022763"/>
    </source>
</evidence>
<evidence type="ECO:0000256" key="9">
    <source>
        <dbReference type="SAM" id="MobiDB-lite"/>
    </source>
</evidence>
<feature type="region of interest" description="Disordered" evidence="9">
    <location>
        <begin position="44"/>
        <end position="68"/>
    </location>
</feature>
<dbReference type="CDD" id="cd10455">
    <property type="entry name" value="GIY-YIG_SLX1"/>
    <property type="match status" value="1"/>
</dbReference>
<dbReference type="SUPFAM" id="SSF82771">
    <property type="entry name" value="GIY-YIG endonuclease"/>
    <property type="match status" value="1"/>
</dbReference>
<evidence type="ECO:0000256" key="5">
    <source>
        <dbReference type="ARBA" id="ARBA00023172"/>
    </source>
</evidence>
<dbReference type="EMBL" id="BPWL01000018">
    <property type="protein sequence ID" value="GJJ16289.1"/>
    <property type="molecule type" value="Genomic_DNA"/>
</dbReference>
<comment type="function">
    <text evidence="8">Catalytic subunit of the SLX1-SLX4 structure-specific endonuclease that resolves DNA secondary structures generated during DNA repair and recombination. Has endonuclease activity towards branched DNA substrates, introducing single-strand cuts in duplex DNA close to junctions with ss-DNA.</text>
</comment>
<evidence type="ECO:0000313" key="11">
    <source>
        <dbReference type="EMBL" id="GJJ16289.1"/>
    </source>
</evidence>
<dbReference type="InterPro" id="IPR050381">
    <property type="entry name" value="SLX1_endonuclease"/>
</dbReference>
<evidence type="ECO:0000256" key="1">
    <source>
        <dbReference type="ARBA" id="ARBA00022722"/>
    </source>
</evidence>
<feature type="compositionally biased region" description="Basic residues" evidence="9">
    <location>
        <begin position="249"/>
        <end position="263"/>
    </location>
</feature>
<dbReference type="GO" id="GO:0000724">
    <property type="term" value="P:double-strand break repair via homologous recombination"/>
    <property type="evidence" value="ECO:0007669"/>
    <property type="project" value="TreeGrafter"/>
</dbReference>
<dbReference type="InterPro" id="IPR035901">
    <property type="entry name" value="GIY-YIG_endonuc_sf"/>
</dbReference>
<comment type="subunit">
    <text evidence="8">Forms a heterodimer with SLX4.</text>
</comment>